<protein>
    <submittedName>
        <fullName evidence="2">Uncharacterized protein</fullName>
    </submittedName>
</protein>
<evidence type="ECO:0000256" key="1">
    <source>
        <dbReference type="SAM" id="MobiDB-lite"/>
    </source>
</evidence>
<evidence type="ECO:0000313" key="3">
    <source>
        <dbReference type="Proteomes" id="UP001346149"/>
    </source>
</evidence>
<organism evidence="2 3">
    <name type="scientific">Trapa natans</name>
    <name type="common">Water chestnut</name>
    <dbReference type="NCBI Taxonomy" id="22666"/>
    <lineage>
        <taxon>Eukaryota</taxon>
        <taxon>Viridiplantae</taxon>
        <taxon>Streptophyta</taxon>
        <taxon>Embryophyta</taxon>
        <taxon>Tracheophyta</taxon>
        <taxon>Spermatophyta</taxon>
        <taxon>Magnoliopsida</taxon>
        <taxon>eudicotyledons</taxon>
        <taxon>Gunneridae</taxon>
        <taxon>Pentapetalae</taxon>
        <taxon>rosids</taxon>
        <taxon>malvids</taxon>
        <taxon>Myrtales</taxon>
        <taxon>Lythraceae</taxon>
        <taxon>Trapa</taxon>
    </lineage>
</organism>
<gene>
    <name evidence="2" type="ORF">SAY86_025723</name>
</gene>
<keyword evidence="3" id="KW-1185">Reference proteome</keyword>
<accession>A0AAN7KHC4</accession>
<name>A0AAN7KHC4_TRANT</name>
<feature type="region of interest" description="Disordered" evidence="1">
    <location>
        <begin position="1"/>
        <end position="30"/>
    </location>
</feature>
<evidence type="ECO:0000313" key="2">
    <source>
        <dbReference type="EMBL" id="KAK4764633.1"/>
    </source>
</evidence>
<dbReference type="Proteomes" id="UP001346149">
    <property type="component" value="Unassembled WGS sequence"/>
</dbReference>
<reference evidence="2 3" key="1">
    <citation type="journal article" date="2023" name="Hortic Res">
        <title>Pangenome of water caltrop reveals structural variations and asymmetric subgenome divergence after allopolyploidization.</title>
        <authorList>
            <person name="Zhang X."/>
            <person name="Chen Y."/>
            <person name="Wang L."/>
            <person name="Yuan Y."/>
            <person name="Fang M."/>
            <person name="Shi L."/>
            <person name="Lu R."/>
            <person name="Comes H.P."/>
            <person name="Ma Y."/>
            <person name="Chen Y."/>
            <person name="Huang G."/>
            <person name="Zhou Y."/>
            <person name="Zheng Z."/>
            <person name="Qiu Y."/>
        </authorList>
    </citation>
    <scope>NUCLEOTIDE SEQUENCE [LARGE SCALE GENOMIC DNA]</scope>
    <source>
        <strain evidence="2">F231</strain>
    </source>
</reference>
<dbReference type="EMBL" id="JAXQNO010000023">
    <property type="protein sequence ID" value="KAK4764633.1"/>
    <property type="molecule type" value="Genomic_DNA"/>
</dbReference>
<sequence length="55" mass="5888">MAPKLRKQNPLNLSPSTGPAGPIIITDNSGSPRTLLSLQLPWPSIEDSRSGSFQD</sequence>
<proteinExistence type="predicted"/>
<dbReference type="AlphaFoldDB" id="A0AAN7KHC4"/>
<comment type="caution">
    <text evidence="2">The sequence shown here is derived from an EMBL/GenBank/DDBJ whole genome shotgun (WGS) entry which is preliminary data.</text>
</comment>